<dbReference type="Gene3D" id="1.20.5.320">
    <property type="entry name" value="6-Phosphogluconate Dehydrogenase, domain 3"/>
    <property type="match status" value="1"/>
</dbReference>
<dbReference type="Pfam" id="PF03446">
    <property type="entry name" value="NAD_binding_2"/>
    <property type="match status" value="1"/>
</dbReference>
<feature type="binding site" evidence="10">
    <location>
        <begin position="12"/>
        <end position="17"/>
    </location>
    <ligand>
        <name>NADP(+)</name>
        <dbReference type="ChEBI" id="CHEBI:58349"/>
    </ligand>
</feature>
<name>A0A7S2XQR7_9STRA</name>
<keyword evidence="4 7" id="KW-0560">Oxidoreductase</keyword>
<dbReference type="PROSITE" id="PS00461">
    <property type="entry name" value="6PGD"/>
    <property type="match status" value="1"/>
</dbReference>
<dbReference type="FunFam" id="1.10.1040.10:FF:000002">
    <property type="entry name" value="6-phosphogluconate dehydrogenase, decarboxylating"/>
    <property type="match status" value="1"/>
</dbReference>
<feature type="binding site" description="in other chain" evidence="9">
    <location>
        <position position="265"/>
    </location>
    <ligand>
        <name>substrate</name>
        <note>ligand shared between dimeric partners</note>
    </ligand>
</feature>
<protein>
    <recommendedName>
        <fullName evidence="7 11">6-phosphogluconate dehydrogenase, decarboxylating</fullName>
        <ecNumber evidence="7 11">1.1.1.44</ecNumber>
    </recommendedName>
</protein>
<feature type="binding site" evidence="9">
    <location>
        <position position="450"/>
    </location>
    <ligand>
        <name>substrate</name>
        <note>ligand shared between dimeric partners</note>
    </ligand>
</feature>
<dbReference type="SMART" id="SM01350">
    <property type="entry name" value="6PGD"/>
    <property type="match status" value="1"/>
</dbReference>
<dbReference type="InterPro" id="IPR006183">
    <property type="entry name" value="Pgluconate_DH"/>
</dbReference>
<comment type="function">
    <text evidence="7">Catalyzes the oxidative decarboxylation of 6-phosphogluconate to ribulose 5-phosphate and CO(2), with concomitant reduction of NADP to NADPH.</text>
</comment>
<feature type="binding site" description="in other chain" evidence="9">
    <location>
        <begin position="190"/>
        <end position="191"/>
    </location>
    <ligand>
        <name>substrate</name>
        <note>ligand shared between dimeric partners</note>
    </ligand>
</feature>
<reference evidence="13" key="1">
    <citation type="submission" date="2021-01" db="EMBL/GenBank/DDBJ databases">
        <authorList>
            <person name="Corre E."/>
            <person name="Pelletier E."/>
            <person name="Niang G."/>
            <person name="Scheremetjew M."/>
            <person name="Finn R."/>
            <person name="Kale V."/>
            <person name="Holt S."/>
            <person name="Cochrane G."/>
            <person name="Meng A."/>
            <person name="Brown T."/>
            <person name="Cohen L."/>
        </authorList>
    </citation>
    <scope>NUCLEOTIDE SEQUENCE</scope>
    <source>
        <strain evidence="13">CCMP2084</strain>
    </source>
</reference>
<dbReference type="NCBIfam" id="NF006765">
    <property type="entry name" value="PRK09287.1"/>
    <property type="match status" value="1"/>
</dbReference>
<keyword evidence="6 7" id="KW-0570">Pentose shunt</keyword>
<keyword evidence="7 11" id="KW-0521">NADP</keyword>
<dbReference type="PRINTS" id="PR00076">
    <property type="entry name" value="6PGDHDRGNASE"/>
</dbReference>
<comment type="subunit">
    <text evidence="3 7">Homodimer.</text>
</comment>
<dbReference type="Gene3D" id="3.40.50.720">
    <property type="entry name" value="NAD(P)-binding Rossmann-like Domain"/>
    <property type="match status" value="1"/>
</dbReference>
<dbReference type="GO" id="GO:0050661">
    <property type="term" value="F:NADP binding"/>
    <property type="evidence" value="ECO:0007669"/>
    <property type="project" value="InterPro"/>
</dbReference>
<dbReference type="Pfam" id="PF00393">
    <property type="entry name" value="6PGD"/>
    <property type="match status" value="1"/>
</dbReference>
<evidence type="ECO:0000259" key="12">
    <source>
        <dbReference type="SMART" id="SM01350"/>
    </source>
</evidence>
<feature type="binding site" description="in other chain" evidence="9">
    <location>
        <position position="292"/>
    </location>
    <ligand>
        <name>substrate</name>
        <note>ligand shared between dimeric partners</note>
    </ligand>
</feature>
<feature type="active site" description="Proton acceptor" evidence="8">
    <location>
        <position position="187"/>
    </location>
</feature>
<dbReference type="InterPro" id="IPR006115">
    <property type="entry name" value="6PGDH_NADP-bd"/>
</dbReference>
<dbReference type="GO" id="GO:0004616">
    <property type="term" value="F:phosphogluconate dehydrogenase (decarboxylating) activity"/>
    <property type="evidence" value="ECO:0007669"/>
    <property type="project" value="UniProtKB-EC"/>
</dbReference>
<organism evidence="13">
    <name type="scientific">Attheya septentrionalis</name>
    <dbReference type="NCBI Taxonomy" id="420275"/>
    <lineage>
        <taxon>Eukaryota</taxon>
        <taxon>Sar</taxon>
        <taxon>Stramenopiles</taxon>
        <taxon>Ochrophyta</taxon>
        <taxon>Bacillariophyta</taxon>
        <taxon>Coscinodiscophyceae</taxon>
        <taxon>Chaetocerotophycidae</taxon>
        <taxon>Chaetocerotales</taxon>
        <taxon>Attheyaceae</taxon>
        <taxon>Attheya</taxon>
    </lineage>
</organism>
<dbReference type="Gene3D" id="1.10.1040.10">
    <property type="entry name" value="N-(1-d-carboxylethyl)-l-norvaline Dehydrogenase, domain 2"/>
    <property type="match status" value="1"/>
</dbReference>
<comment type="similarity">
    <text evidence="2 7 11">Belongs to the 6-phosphogluconate dehydrogenase family.</text>
</comment>
<feature type="binding site" description="in other chain" evidence="9">
    <location>
        <position position="107"/>
    </location>
    <ligand>
        <name>substrate</name>
        <note>ligand shared between dimeric partners</note>
    </ligand>
</feature>
<feature type="binding site" evidence="10">
    <location>
        <begin position="79"/>
        <end position="81"/>
    </location>
    <ligand>
        <name>NADP(+)</name>
        <dbReference type="ChEBI" id="CHEBI:58349"/>
    </ligand>
</feature>
<evidence type="ECO:0000256" key="4">
    <source>
        <dbReference type="ARBA" id="ARBA00023002"/>
    </source>
</evidence>
<dbReference type="NCBIfam" id="TIGR00873">
    <property type="entry name" value="gnd"/>
    <property type="match status" value="1"/>
</dbReference>
<feature type="binding site" evidence="10">
    <location>
        <begin position="35"/>
        <end position="37"/>
    </location>
    <ligand>
        <name>NADP(+)</name>
        <dbReference type="ChEBI" id="CHEBI:58349"/>
    </ligand>
</feature>
<evidence type="ECO:0000256" key="1">
    <source>
        <dbReference type="ARBA" id="ARBA00004874"/>
    </source>
</evidence>
<accession>A0A7S2XQR7</accession>
<evidence type="ECO:0000313" key="13">
    <source>
        <dbReference type="EMBL" id="CAD9816698.1"/>
    </source>
</evidence>
<dbReference type="PIRSF" id="PIRSF000109">
    <property type="entry name" value="6PGD"/>
    <property type="match status" value="1"/>
</dbReference>
<dbReference type="SUPFAM" id="SSF51735">
    <property type="entry name" value="NAD(P)-binding Rossmann-fold domains"/>
    <property type="match status" value="1"/>
</dbReference>
<evidence type="ECO:0000256" key="8">
    <source>
        <dbReference type="PIRSR" id="PIRSR000109-1"/>
    </source>
</evidence>
<feature type="binding site" evidence="9">
    <location>
        <position position="456"/>
    </location>
    <ligand>
        <name>substrate</name>
        <note>ligand shared between dimeric partners</note>
    </ligand>
</feature>
<feature type="binding site" evidence="10">
    <location>
        <position position="107"/>
    </location>
    <ligand>
        <name>NADP(+)</name>
        <dbReference type="ChEBI" id="CHEBI:58349"/>
    </ligand>
</feature>
<evidence type="ECO:0000256" key="7">
    <source>
        <dbReference type="PIRNR" id="PIRNR000109"/>
    </source>
</evidence>
<dbReference type="InterPro" id="IPR036291">
    <property type="entry name" value="NAD(P)-bd_dom_sf"/>
</dbReference>
<dbReference type="AlphaFoldDB" id="A0A7S2XQR7"/>
<dbReference type="PANTHER" id="PTHR11811">
    <property type="entry name" value="6-PHOSPHOGLUCONATE DEHYDROGENASE"/>
    <property type="match status" value="1"/>
</dbReference>
<dbReference type="EMBL" id="HBHQ01012790">
    <property type="protein sequence ID" value="CAD9816698.1"/>
    <property type="molecule type" value="Transcribed_RNA"/>
</dbReference>
<dbReference type="InterPro" id="IPR006113">
    <property type="entry name" value="6PGDH_Gnd/GntZ"/>
</dbReference>
<evidence type="ECO:0000256" key="2">
    <source>
        <dbReference type="ARBA" id="ARBA00008419"/>
    </source>
</evidence>
<dbReference type="SUPFAM" id="SSF48179">
    <property type="entry name" value="6-phosphogluconate dehydrogenase C-terminal domain-like"/>
    <property type="match status" value="1"/>
</dbReference>
<evidence type="ECO:0000256" key="6">
    <source>
        <dbReference type="ARBA" id="ARBA00023126"/>
    </source>
</evidence>
<feature type="domain" description="6-phosphogluconate dehydrogenase C-terminal" evidence="12">
    <location>
        <begin position="183"/>
        <end position="472"/>
    </location>
</feature>
<feature type="active site" description="Proton donor" evidence="8">
    <location>
        <position position="194"/>
    </location>
</feature>
<evidence type="ECO:0000256" key="11">
    <source>
        <dbReference type="RuleBase" id="RU000485"/>
    </source>
</evidence>
<evidence type="ECO:0000256" key="5">
    <source>
        <dbReference type="ARBA" id="ARBA00023064"/>
    </source>
</evidence>
<dbReference type="UniPathway" id="UPA00115">
    <property type="reaction ID" value="UER00410"/>
</dbReference>
<evidence type="ECO:0000256" key="9">
    <source>
        <dbReference type="PIRSR" id="PIRSR000109-2"/>
    </source>
</evidence>
<keyword evidence="5 11" id="KW-0311">Gluconate utilization</keyword>
<dbReference type="InterPro" id="IPR013328">
    <property type="entry name" value="6PGD_dom2"/>
</dbReference>
<comment type="pathway">
    <text evidence="1 7 11">Carbohydrate degradation; pentose phosphate pathway; D-ribulose 5-phosphate from D-glucose 6-phosphate (oxidative stage): step 3/3.</text>
</comment>
<dbReference type="EC" id="1.1.1.44" evidence="7 11"/>
<dbReference type="FunFam" id="3.40.50.720:FF:000007">
    <property type="entry name" value="6-phosphogluconate dehydrogenase, decarboxylating"/>
    <property type="match status" value="1"/>
</dbReference>
<gene>
    <name evidence="13" type="ORF">ASEP1449_LOCUS8530</name>
</gene>
<sequence>MTDELCDVGLYGLAIMGQNFALNMASHGFKVCVSNRSPSKVDLTVNRAKAEGDLPLIGEKDPKDFIAKLSKPRKVVLLVMAGKPVDDTIDMLSELMEEGDVIIDGGNEWYPNSIRRSETLKSKGIMFIGMGISGGEEGARNGPSLMPGGPREAFDLIEPILTKCAAQVSDGACTGYLGPIGSGNYVKMVHNGIEYGDMQLIAEVYDVLRKIVGMTNDQMAATFDKWNKGDLESYLIEITAKILGKKDDLSDGYVVDKILDKTGSKGTGRWTVQEAAEVSVAAPTIAASLDTRYLSARKVEREKASTVLEGPPSPPSVEMDQIINDLEAALYAAKVCSYAQGLGIIQAASKSKGWNVNLSECARLWKGGCIIRAKLLDKIQAALATDADLVNLMVDPGFAAELNERQMSLRRIVTLCISHGIACPALSATLTYYDSYRRESMPANLTQGQRDFFGGHTFERIDREGPHHTLWDDSHKDIGDITQRTAGEKATKE</sequence>
<dbReference type="InterPro" id="IPR008927">
    <property type="entry name" value="6-PGluconate_DH-like_C_sf"/>
</dbReference>
<evidence type="ECO:0000256" key="10">
    <source>
        <dbReference type="PIRSR" id="PIRSR000109-3"/>
    </source>
</evidence>
<dbReference type="GO" id="GO:0006098">
    <property type="term" value="P:pentose-phosphate shunt"/>
    <property type="evidence" value="ECO:0007669"/>
    <property type="project" value="UniProtKB-UniPathway"/>
</dbReference>
<proteinExistence type="inferred from homology"/>
<feature type="binding site" description="in other chain" evidence="9">
    <location>
        <position position="195"/>
    </location>
    <ligand>
        <name>substrate</name>
        <note>ligand shared between dimeric partners</note>
    </ligand>
</feature>
<comment type="catalytic activity">
    <reaction evidence="7 11">
        <text>6-phospho-D-gluconate + NADP(+) = D-ribulose 5-phosphate + CO2 + NADPH</text>
        <dbReference type="Rhea" id="RHEA:10116"/>
        <dbReference type="ChEBI" id="CHEBI:16526"/>
        <dbReference type="ChEBI" id="CHEBI:57783"/>
        <dbReference type="ChEBI" id="CHEBI:58121"/>
        <dbReference type="ChEBI" id="CHEBI:58349"/>
        <dbReference type="ChEBI" id="CHEBI:58759"/>
        <dbReference type="EC" id="1.1.1.44"/>
    </reaction>
</comment>
<dbReference type="InterPro" id="IPR006184">
    <property type="entry name" value="6PGdom_BS"/>
</dbReference>
<feature type="binding site" description="in other chain" evidence="9">
    <location>
        <begin position="133"/>
        <end position="135"/>
    </location>
    <ligand>
        <name>substrate</name>
        <note>ligand shared between dimeric partners</note>
    </ligand>
</feature>
<evidence type="ECO:0000256" key="3">
    <source>
        <dbReference type="ARBA" id="ARBA00011738"/>
    </source>
</evidence>
<dbReference type="InterPro" id="IPR006114">
    <property type="entry name" value="6PGDH_C"/>
</dbReference>
<dbReference type="GO" id="GO:0019521">
    <property type="term" value="P:D-gluconate metabolic process"/>
    <property type="evidence" value="ECO:0007669"/>
    <property type="project" value="UniProtKB-KW"/>
</dbReference>